<protein>
    <submittedName>
        <fullName evidence="1">Histidine phosphatase family protein</fullName>
    </submittedName>
</protein>
<dbReference type="GO" id="GO:0016791">
    <property type="term" value="F:phosphatase activity"/>
    <property type="evidence" value="ECO:0007669"/>
    <property type="project" value="TreeGrafter"/>
</dbReference>
<dbReference type="InterPro" id="IPR029033">
    <property type="entry name" value="His_PPase_superfam"/>
</dbReference>
<dbReference type="Proteomes" id="UP000479756">
    <property type="component" value="Unassembled WGS sequence"/>
</dbReference>
<dbReference type="EMBL" id="JAAGWZ010000005">
    <property type="protein sequence ID" value="NEM92427.1"/>
    <property type="molecule type" value="Genomic_DNA"/>
</dbReference>
<keyword evidence="2" id="KW-1185">Reference proteome</keyword>
<reference evidence="1 2" key="1">
    <citation type="journal article" date="2014" name="Int. J. Syst. Evol. Microbiol.">
        <title>Description of Galbitalea soli gen. nov., sp. nov., and Frondihabitans sucicola sp. nov.</title>
        <authorList>
            <person name="Kim S.J."/>
            <person name="Lim J.M."/>
            <person name="Ahn J.H."/>
            <person name="Weon H.Y."/>
            <person name="Hamada M."/>
            <person name="Suzuki K."/>
            <person name="Ahn T.Y."/>
            <person name="Kwon S.W."/>
        </authorList>
    </citation>
    <scope>NUCLEOTIDE SEQUENCE [LARGE SCALE GENOMIC DNA]</scope>
    <source>
        <strain evidence="1 2">NBRC 108727</strain>
    </source>
</reference>
<proteinExistence type="predicted"/>
<name>A0A7C9PPP9_9MICO</name>
<organism evidence="1 2">
    <name type="scientific">Galbitalea soli</name>
    <dbReference type="NCBI Taxonomy" id="1268042"/>
    <lineage>
        <taxon>Bacteria</taxon>
        <taxon>Bacillati</taxon>
        <taxon>Actinomycetota</taxon>
        <taxon>Actinomycetes</taxon>
        <taxon>Micrococcales</taxon>
        <taxon>Microbacteriaceae</taxon>
        <taxon>Galbitalea</taxon>
    </lineage>
</organism>
<dbReference type="SUPFAM" id="SSF53254">
    <property type="entry name" value="Phosphoglycerate mutase-like"/>
    <property type="match status" value="1"/>
</dbReference>
<dbReference type="InterPro" id="IPR001345">
    <property type="entry name" value="PG/BPGM_mutase_AS"/>
</dbReference>
<dbReference type="PANTHER" id="PTHR48100">
    <property type="entry name" value="BROAD-SPECIFICITY PHOSPHATASE YOR283W-RELATED"/>
    <property type="match status" value="1"/>
</dbReference>
<evidence type="ECO:0000313" key="1">
    <source>
        <dbReference type="EMBL" id="NEM92427.1"/>
    </source>
</evidence>
<dbReference type="SMART" id="SM00855">
    <property type="entry name" value="PGAM"/>
    <property type="match status" value="1"/>
</dbReference>
<dbReference type="CDD" id="cd07067">
    <property type="entry name" value="HP_PGM_like"/>
    <property type="match status" value="1"/>
</dbReference>
<sequence>MRLLLIRHGQTIDNVRGELGTVIPGPPLTDLGHAQAEALPAALAEERIEAIYTSVMQRTQLTARPLSRATGVPTTVIEGIHEISAGEYEARADREAIHAYLATIFSWWESLEGRLPGGESGAEFSERYTRAIDTIASRHSGTVAVVSHGAAIRTWASWIAHNVDAEFSRAHDLANTGVVALEGSPAAGWVVTEWAGEPVGGPQWDDRLAADPIGH</sequence>
<dbReference type="AlphaFoldDB" id="A0A7C9PPP9"/>
<dbReference type="Pfam" id="PF00300">
    <property type="entry name" value="His_Phos_1"/>
    <property type="match status" value="1"/>
</dbReference>
<comment type="caution">
    <text evidence="1">The sequence shown here is derived from an EMBL/GenBank/DDBJ whole genome shotgun (WGS) entry which is preliminary data.</text>
</comment>
<dbReference type="Gene3D" id="3.40.50.1240">
    <property type="entry name" value="Phosphoglycerate mutase-like"/>
    <property type="match status" value="1"/>
</dbReference>
<dbReference type="InterPro" id="IPR050275">
    <property type="entry name" value="PGM_Phosphatase"/>
</dbReference>
<dbReference type="GO" id="GO:0005737">
    <property type="term" value="C:cytoplasm"/>
    <property type="evidence" value="ECO:0007669"/>
    <property type="project" value="TreeGrafter"/>
</dbReference>
<gene>
    <name evidence="1" type="ORF">G3T37_13820</name>
</gene>
<dbReference type="PANTHER" id="PTHR48100:SF58">
    <property type="entry name" value="PE-PGRS FAMILY PROTEIN PE_PGRS11"/>
    <property type="match status" value="1"/>
</dbReference>
<evidence type="ECO:0000313" key="2">
    <source>
        <dbReference type="Proteomes" id="UP000479756"/>
    </source>
</evidence>
<dbReference type="RefSeq" id="WP_163474493.1">
    <property type="nucleotide sequence ID" value="NZ_JAAGWZ010000005.1"/>
</dbReference>
<dbReference type="InterPro" id="IPR013078">
    <property type="entry name" value="His_Pase_superF_clade-1"/>
</dbReference>
<accession>A0A7C9PPP9</accession>
<dbReference type="PROSITE" id="PS00175">
    <property type="entry name" value="PG_MUTASE"/>
    <property type="match status" value="1"/>
</dbReference>